<dbReference type="InterPro" id="IPR006764">
    <property type="entry name" value="SAM_dep_MeTrfase_SAV2177_type"/>
</dbReference>
<dbReference type="PIRSF" id="PIRSF017393">
    <property type="entry name" value="MTase_SAV2177"/>
    <property type="match status" value="1"/>
</dbReference>
<accession>A0A4Y3R0I8</accession>
<dbReference type="InterPro" id="IPR029063">
    <property type="entry name" value="SAM-dependent_MTases_sf"/>
</dbReference>
<sequence length="288" mass="31539">MESGEDPLGQQRPHSARMYDFYLGGRTNYPSDRRAAAKALTAYPNAMIASRLNRAFMHRATRYAAETAGIRQFLDIGTGIPTQPNLHQVAQMYRPDARVVYVDNDPIVLNFARALLTGTAQGRTDYIEADVREPETILERARRTLDFSEPVAVSLVALLHFVVDAEESYGIVRSLLGPLAPGSLLALSHITGEHDAGEHDDGAEGEGVVEEGMAAVARVYEKAGMPLRLASRDEVGRFFEGLEPVEPFLVPSCDWRPDLALDTDLPTLPGMISPAETGVWVGVAHKRD</sequence>
<evidence type="ECO:0000313" key="1">
    <source>
        <dbReference type="EMBL" id="GEB50188.1"/>
    </source>
</evidence>
<dbReference type="CDD" id="cd02440">
    <property type="entry name" value="AdoMet_MTases"/>
    <property type="match status" value="1"/>
</dbReference>
<dbReference type="Proteomes" id="UP000319210">
    <property type="component" value="Unassembled WGS sequence"/>
</dbReference>
<dbReference type="SUPFAM" id="SSF53335">
    <property type="entry name" value="S-adenosyl-L-methionine-dependent methyltransferases"/>
    <property type="match status" value="1"/>
</dbReference>
<dbReference type="RefSeq" id="WP_030880118.1">
    <property type="nucleotide sequence ID" value="NZ_BJMM01000011.1"/>
</dbReference>
<name>A0A4Y3R0I8_STRCI</name>
<reference evidence="1 2" key="1">
    <citation type="submission" date="2019-06" db="EMBL/GenBank/DDBJ databases">
        <title>Whole genome shotgun sequence of Streptomyces cacaoi subsp. cacaoi NBRC 12748.</title>
        <authorList>
            <person name="Hosoyama A."/>
            <person name="Uohara A."/>
            <person name="Ohji S."/>
            <person name="Ichikawa N."/>
        </authorList>
    </citation>
    <scope>NUCLEOTIDE SEQUENCE [LARGE SCALE GENOMIC DNA]</scope>
    <source>
        <strain evidence="1 2">NBRC 12748</strain>
    </source>
</reference>
<organism evidence="1 2">
    <name type="scientific">Streptomyces cacaoi</name>
    <dbReference type="NCBI Taxonomy" id="1898"/>
    <lineage>
        <taxon>Bacteria</taxon>
        <taxon>Bacillati</taxon>
        <taxon>Actinomycetota</taxon>
        <taxon>Actinomycetes</taxon>
        <taxon>Kitasatosporales</taxon>
        <taxon>Streptomycetaceae</taxon>
        <taxon>Streptomyces</taxon>
    </lineage>
</organism>
<dbReference type="Pfam" id="PF04672">
    <property type="entry name" value="Methyltransf_19"/>
    <property type="match status" value="1"/>
</dbReference>
<keyword evidence="2" id="KW-1185">Reference proteome</keyword>
<evidence type="ECO:0000313" key="2">
    <source>
        <dbReference type="Proteomes" id="UP000319210"/>
    </source>
</evidence>
<dbReference type="AlphaFoldDB" id="A0A4Y3R0I8"/>
<proteinExistence type="predicted"/>
<gene>
    <name evidence="1" type="ORF">SCA03_27390</name>
</gene>
<dbReference type="Gene3D" id="3.40.50.150">
    <property type="entry name" value="Vaccinia Virus protein VP39"/>
    <property type="match status" value="1"/>
</dbReference>
<comment type="caution">
    <text evidence="1">The sequence shown here is derived from an EMBL/GenBank/DDBJ whole genome shotgun (WGS) entry which is preliminary data.</text>
</comment>
<evidence type="ECO:0008006" key="3">
    <source>
        <dbReference type="Google" id="ProtNLM"/>
    </source>
</evidence>
<dbReference type="OrthoDB" id="4134439at2"/>
<dbReference type="EMBL" id="BJMM01000011">
    <property type="protein sequence ID" value="GEB50188.1"/>
    <property type="molecule type" value="Genomic_DNA"/>
</dbReference>
<protein>
    <recommendedName>
        <fullName evidence="3">SAM-dependent methyltransferase</fullName>
    </recommendedName>
</protein>